<organism evidence="5 6">
    <name type="scientific">Bifidobacterium callitrichos</name>
    <dbReference type="NCBI Taxonomy" id="762209"/>
    <lineage>
        <taxon>Bacteria</taxon>
        <taxon>Bacillati</taxon>
        <taxon>Actinomycetota</taxon>
        <taxon>Actinomycetes</taxon>
        <taxon>Bifidobacteriales</taxon>
        <taxon>Bifidobacteriaceae</taxon>
        <taxon>Bifidobacterium</taxon>
    </lineage>
</organism>
<dbReference type="InterPro" id="IPR029052">
    <property type="entry name" value="Metallo-depent_PP-like"/>
</dbReference>
<dbReference type="PANTHER" id="PTHR11575:SF24">
    <property type="entry name" value="5'-NUCLEOTIDASE"/>
    <property type="match status" value="1"/>
</dbReference>
<evidence type="ECO:0000256" key="1">
    <source>
        <dbReference type="ARBA" id="ARBA00022729"/>
    </source>
</evidence>
<dbReference type="InterPro" id="IPR006179">
    <property type="entry name" value="5_nucleotidase/apyrase"/>
</dbReference>
<gene>
    <name evidence="5" type="ORF">CPA40_01045</name>
</gene>
<dbReference type="PRINTS" id="PR01607">
    <property type="entry name" value="APYRASEFAMLY"/>
</dbReference>
<dbReference type="Gene3D" id="3.90.780.10">
    <property type="entry name" value="5'-Nucleotidase, C-terminal domain"/>
    <property type="match status" value="1"/>
</dbReference>
<dbReference type="Proteomes" id="UP000240228">
    <property type="component" value="Unassembled WGS sequence"/>
</dbReference>
<evidence type="ECO:0000256" key="2">
    <source>
        <dbReference type="RuleBase" id="RU362119"/>
    </source>
</evidence>
<dbReference type="AlphaFoldDB" id="A0A2T3GD79"/>
<sequence>MKLGRRTMAGRRPGVVIAVVIALAATAFIVPRASATNPGIGLFPGTDASDTRTVTIADITDFHGHVERGEDNASAYALAEAHNPGAMVKVSAGDLVGGSPYESAFEQDRPTLDMARAWGLTISAMGNHELDRGVKDFNDRIADPANGIDWLCANVSAANKSPNGKLSRVKDYVIRKVNGKRIAFVGALTDALGAVATPQITRDADLTEDAVHAINRVADRLRDGSEANGEADAVVALLHADASAAEGTKRGEAIDGNVDLVYTGHSHAIKRGRTAAGAPVIEAGSFGRQMAVQDLVITGSGRHAKVEVRDVDLGNGMTQTANAKGVYDLKGLVEGWNGAHVGQAAWQSAGADDAAPIVRRTDDIYAAAADRADRVGSRVVGTIAKGSYFGKVASRGTESALGMLVADAERDAVRRAFYAGDRIPVIGFSNDGSLRTDNLDLNGDGKISLREVDSMMALQFKVAKRVLTGRQLKAVLAQQWRGKAGRLVVSRLGVSSNVSYRYTTDGKAPLVPGESVEDAGSVSIVDLKIDGRPIDDDDLVIAASNSFLLQGGDRYTAFRAGTDYRELDKGYGQALVDYLSRHPKVGFSAPVTGTVLV</sequence>
<comment type="similarity">
    <text evidence="2">Belongs to the 5'-nucleotidase family.</text>
</comment>
<protein>
    <submittedName>
        <fullName evidence="5">Bifunctional metallophosphatase/5'-nucleotidase</fullName>
    </submittedName>
</protein>
<dbReference type="SUPFAM" id="SSF55816">
    <property type="entry name" value="5'-nucleotidase (syn. UDP-sugar hydrolase), C-terminal domain"/>
    <property type="match status" value="1"/>
</dbReference>
<dbReference type="InterPro" id="IPR008334">
    <property type="entry name" value="5'-Nucleotdase_C"/>
</dbReference>
<dbReference type="PROSITE" id="PS00018">
    <property type="entry name" value="EF_HAND_1"/>
    <property type="match status" value="1"/>
</dbReference>
<dbReference type="Gene3D" id="3.60.21.10">
    <property type="match status" value="1"/>
</dbReference>
<dbReference type="InterPro" id="IPR018247">
    <property type="entry name" value="EF_Hand_1_Ca_BS"/>
</dbReference>
<proteinExistence type="inferred from homology"/>
<evidence type="ECO:0000313" key="6">
    <source>
        <dbReference type="Proteomes" id="UP000240228"/>
    </source>
</evidence>
<keyword evidence="2" id="KW-0378">Hydrolase</keyword>
<dbReference type="GO" id="GO:0030288">
    <property type="term" value="C:outer membrane-bounded periplasmic space"/>
    <property type="evidence" value="ECO:0007669"/>
    <property type="project" value="TreeGrafter"/>
</dbReference>
<dbReference type="InterPro" id="IPR036907">
    <property type="entry name" value="5'-Nucleotdase_C_sf"/>
</dbReference>
<dbReference type="RefSeq" id="WP_107043332.1">
    <property type="nucleotide sequence ID" value="NZ_NWTX01000001.1"/>
</dbReference>
<dbReference type="Pfam" id="PF00149">
    <property type="entry name" value="Metallophos"/>
    <property type="match status" value="1"/>
</dbReference>
<feature type="domain" description="5'-Nucleotidase C-terminal" evidence="4">
    <location>
        <begin position="379"/>
        <end position="558"/>
    </location>
</feature>
<evidence type="ECO:0000259" key="4">
    <source>
        <dbReference type="Pfam" id="PF02872"/>
    </source>
</evidence>
<dbReference type="EMBL" id="NWTX01000001">
    <property type="protein sequence ID" value="PST47437.1"/>
    <property type="molecule type" value="Genomic_DNA"/>
</dbReference>
<dbReference type="Pfam" id="PF02872">
    <property type="entry name" value="5_nucleotid_C"/>
    <property type="match status" value="1"/>
</dbReference>
<keyword evidence="1" id="KW-0732">Signal</keyword>
<reference evidence="6" key="1">
    <citation type="submission" date="2017-09" db="EMBL/GenBank/DDBJ databases">
        <authorList>
            <person name="Sela D.A."/>
            <person name="Albert K."/>
        </authorList>
    </citation>
    <scope>NUCLEOTIDE SEQUENCE [LARGE SCALE GENOMIC DNA]</scope>
    <source>
        <strain evidence="6">UMA51805</strain>
    </source>
</reference>
<dbReference type="SUPFAM" id="SSF56300">
    <property type="entry name" value="Metallo-dependent phosphatases"/>
    <property type="match status" value="1"/>
</dbReference>
<evidence type="ECO:0000259" key="3">
    <source>
        <dbReference type="Pfam" id="PF00149"/>
    </source>
</evidence>
<feature type="domain" description="Calcineurin-like phosphoesterase" evidence="3">
    <location>
        <begin position="57"/>
        <end position="267"/>
    </location>
</feature>
<accession>A0A2T3GD79</accession>
<name>A0A2T3GD79_9BIFI</name>
<dbReference type="InterPro" id="IPR004843">
    <property type="entry name" value="Calcineurin-like_PHP"/>
</dbReference>
<keyword evidence="6" id="KW-1185">Reference proteome</keyword>
<dbReference type="GO" id="GO:0009166">
    <property type="term" value="P:nucleotide catabolic process"/>
    <property type="evidence" value="ECO:0007669"/>
    <property type="project" value="InterPro"/>
</dbReference>
<comment type="caution">
    <text evidence="5">The sequence shown here is derived from an EMBL/GenBank/DDBJ whole genome shotgun (WGS) entry which is preliminary data.</text>
</comment>
<dbReference type="GO" id="GO:0000166">
    <property type="term" value="F:nucleotide binding"/>
    <property type="evidence" value="ECO:0007669"/>
    <property type="project" value="UniProtKB-KW"/>
</dbReference>
<evidence type="ECO:0000313" key="5">
    <source>
        <dbReference type="EMBL" id="PST47437.1"/>
    </source>
</evidence>
<reference evidence="5 6" key="2">
    <citation type="submission" date="2018-03" db="EMBL/GenBank/DDBJ databases">
        <title>The comparative genomics of Bifidobacterium callitrichos reflects dietary carbohydrate utilization within the common marmoset gut.</title>
        <authorList>
            <person name="Rani A."/>
        </authorList>
    </citation>
    <scope>NUCLEOTIDE SEQUENCE [LARGE SCALE GENOMIC DNA]</scope>
    <source>
        <strain evidence="5 6">UMA51805</strain>
    </source>
</reference>
<dbReference type="PANTHER" id="PTHR11575">
    <property type="entry name" value="5'-NUCLEOTIDASE-RELATED"/>
    <property type="match status" value="1"/>
</dbReference>
<keyword evidence="2" id="KW-0547">Nucleotide-binding</keyword>
<dbReference type="GO" id="GO:0016787">
    <property type="term" value="F:hydrolase activity"/>
    <property type="evidence" value="ECO:0007669"/>
    <property type="project" value="UniProtKB-KW"/>
</dbReference>